<feature type="region of interest" description="Disordered" evidence="1">
    <location>
        <begin position="284"/>
        <end position="320"/>
    </location>
</feature>
<dbReference type="EMBL" id="CP000747">
    <property type="protein sequence ID" value="ACG76897.1"/>
    <property type="molecule type" value="Genomic_DNA"/>
</dbReference>
<feature type="compositionally biased region" description="Basic residues" evidence="1">
    <location>
        <begin position="423"/>
        <end position="440"/>
    </location>
</feature>
<dbReference type="STRING" id="450851.PHZ_c0483"/>
<evidence type="ECO:0000313" key="3">
    <source>
        <dbReference type="Proteomes" id="UP000001868"/>
    </source>
</evidence>
<evidence type="ECO:0000256" key="1">
    <source>
        <dbReference type="SAM" id="MobiDB-lite"/>
    </source>
</evidence>
<dbReference type="HOGENOM" id="CLU_469978_0_0_5"/>
<keyword evidence="3" id="KW-1185">Reference proteome</keyword>
<feature type="compositionally biased region" description="Basic and acidic residues" evidence="1">
    <location>
        <begin position="76"/>
        <end position="87"/>
    </location>
</feature>
<dbReference type="Proteomes" id="UP000001868">
    <property type="component" value="Chromosome"/>
</dbReference>
<reference evidence="2 3" key="1">
    <citation type="journal article" date="2008" name="BMC Genomics">
        <title>Complete genome of Phenylobacterium zucineum - a novel facultative intracellular bacterium isolated from human erythroleukemia cell line K562.</title>
        <authorList>
            <person name="Luo Y."/>
            <person name="Xu X."/>
            <person name="Ding Z."/>
            <person name="Liu Z."/>
            <person name="Zhang B."/>
            <person name="Yan Z."/>
            <person name="Sun J."/>
            <person name="Hu S."/>
            <person name="Hu X."/>
        </authorList>
    </citation>
    <scope>NUCLEOTIDE SEQUENCE [LARGE SCALE GENOMIC DNA]</scope>
    <source>
        <strain evidence="2 3">HLK1</strain>
    </source>
</reference>
<feature type="region of interest" description="Disordered" evidence="1">
    <location>
        <begin position="46"/>
        <end position="135"/>
    </location>
</feature>
<dbReference type="KEGG" id="pzu:PHZ_c0483"/>
<proteinExistence type="predicted"/>
<feature type="region of interest" description="Disordered" evidence="1">
    <location>
        <begin position="192"/>
        <end position="239"/>
    </location>
</feature>
<gene>
    <name evidence="2" type="ordered locus">PHZ_c0483</name>
</gene>
<name>B4REF5_PHEZH</name>
<feature type="region of interest" description="Disordered" evidence="1">
    <location>
        <begin position="561"/>
        <end position="580"/>
    </location>
</feature>
<feature type="region of interest" description="Disordered" evidence="1">
    <location>
        <begin position="412"/>
        <end position="479"/>
    </location>
</feature>
<evidence type="ECO:0000313" key="2">
    <source>
        <dbReference type="EMBL" id="ACG76897.1"/>
    </source>
</evidence>
<feature type="compositionally biased region" description="Low complexity" evidence="1">
    <location>
        <begin position="124"/>
        <end position="135"/>
    </location>
</feature>
<protein>
    <submittedName>
        <fullName evidence="2">Uncharacterized protein</fullName>
    </submittedName>
</protein>
<dbReference type="AlphaFoldDB" id="B4REF5"/>
<accession>B4REF5</accession>
<organism evidence="2 3">
    <name type="scientific">Phenylobacterium zucineum (strain HLK1)</name>
    <dbReference type="NCBI Taxonomy" id="450851"/>
    <lineage>
        <taxon>Bacteria</taxon>
        <taxon>Pseudomonadati</taxon>
        <taxon>Pseudomonadota</taxon>
        <taxon>Alphaproteobacteria</taxon>
        <taxon>Caulobacterales</taxon>
        <taxon>Caulobacteraceae</taxon>
        <taxon>Phenylobacterium</taxon>
    </lineage>
</organism>
<sequence>MHGVRIVLAGHGPPEGRRSGGIGLAAQVGEGVAAVALEPLRQFAEDRPALQRGRHAQVGHAERPRLARRRGGAAVHEARVRQDDLARHRVVPAGAPERQRRLGGGDDGDLQGLEQPPVRRQVPAAPGTVGADAAGGAVRRRGRAVLHVVAQQVIARAQAREVMQPEEAPGHAEAAEQGRRLVGIVAQQAVDREAAPPPAAPARPAQGLRHRGGGIDAQPPAVQQHAERPRLACRPHHRPGLGRMQVQVVHAERGEAGALAPQAELHAADARGRVVVAEGHVQVGEPGAGVGDRPREGLGGPGPRRGGRPDRRLQPGFHRGLAGDDVVAEPELVTADPALGAAGGQVVGEGVHLGLGDVRIELEVVAHREAGAGIAPLAPAGDQEVVQRVGPRRGDVGVVGQVPLGVELRLDDGAVGGGVEHRPRTRLRRRGEQRLQAPRRRGPERPRQPRLGVSGGADLAPFRSAPREEMEEGLGARPGHVGMGLQIGLGGEPGRRVAPLAPAGEHVVLQRVLGGIGQIGIDRPVEGRVERRGDNPVDFVNLGRDGHRAQVPEAAAAGWCATEGRADQPPPELAASAGRP</sequence>